<evidence type="ECO:0008006" key="3">
    <source>
        <dbReference type="Google" id="ProtNLM"/>
    </source>
</evidence>
<reference evidence="1 2" key="1">
    <citation type="submission" date="2019-07" db="EMBL/GenBank/DDBJ databases">
        <title>Whole genome shotgun sequence of Oceanobacillus sojae NBRC 105379.</title>
        <authorList>
            <person name="Hosoyama A."/>
            <person name="Uohara A."/>
            <person name="Ohji S."/>
            <person name="Ichikawa N."/>
        </authorList>
    </citation>
    <scope>NUCLEOTIDE SEQUENCE [LARGE SCALE GENOMIC DNA]</scope>
    <source>
        <strain evidence="1 2">NBRC 105379</strain>
    </source>
</reference>
<dbReference type="Pfam" id="PF14390">
    <property type="entry name" value="DUF4420"/>
    <property type="match status" value="1"/>
</dbReference>
<accession>A0A511ZQY3</accession>
<keyword evidence="2" id="KW-1185">Reference proteome</keyword>
<dbReference type="EMBL" id="BJYM01000029">
    <property type="protein sequence ID" value="GEN89789.1"/>
    <property type="molecule type" value="Genomic_DNA"/>
</dbReference>
<organism evidence="1 2">
    <name type="scientific">Oceanobacillus sojae</name>
    <dbReference type="NCBI Taxonomy" id="582851"/>
    <lineage>
        <taxon>Bacteria</taxon>
        <taxon>Bacillati</taxon>
        <taxon>Bacillota</taxon>
        <taxon>Bacilli</taxon>
        <taxon>Bacillales</taxon>
        <taxon>Bacillaceae</taxon>
        <taxon>Oceanobacillus</taxon>
    </lineage>
</organism>
<name>A0A511ZQY3_9BACI</name>
<evidence type="ECO:0000313" key="2">
    <source>
        <dbReference type="Proteomes" id="UP000321558"/>
    </source>
</evidence>
<comment type="caution">
    <text evidence="1">The sequence shown here is derived from an EMBL/GenBank/DDBJ whole genome shotgun (WGS) entry which is preliminary data.</text>
</comment>
<protein>
    <recommendedName>
        <fullName evidence="3">PD-(D/E)XK motif protein</fullName>
    </recommendedName>
</protein>
<gene>
    <name evidence="1" type="ORF">OSO01_45280</name>
</gene>
<proteinExistence type="predicted"/>
<dbReference type="RefSeq" id="WP_147212663.1">
    <property type="nucleotide sequence ID" value="NZ_BJYM01000029.1"/>
</dbReference>
<sequence>MNYAKIIRDTYTLSNYHFSNYFRIDSIDNHTFLYKTYTNFGVVITVDQNIRLNEKFNQLNFYTEEGTLSGEKTNLLHLTLNSLDYFEQFIIIAADFIESSKRTTLENNPLEWWNHWKELIGNAVVEKSTYNILGELLVLNYLQEKCSSSKPKWLGYTGSTFDISTVDKTIEVKASINKFDNNITISNQYQLNTELINEFYVLNFEASANDNGISIDDAVTRLNLNGYPLKDIEIGLQTHSIPKNASARREKYILLTCKKYILQEAISDEIRQAMDNFFDFDIVRKVNVELDLANIEHEKIDLLVD</sequence>
<dbReference type="OrthoDB" id="2808696at2"/>
<dbReference type="Proteomes" id="UP000321558">
    <property type="component" value="Unassembled WGS sequence"/>
</dbReference>
<dbReference type="AlphaFoldDB" id="A0A511ZQY3"/>
<evidence type="ECO:0000313" key="1">
    <source>
        <dbReference type="EMBL" id="GEN89789.1"/>
    </source>
</evidence>
<dbReference type="InterPro" id="IPR025534">
    <property type="entry name" value="DUF4420"/>
</dbReference>